<evidence type="ECO:0000313" key="3">
    <source>
        <dbReference type="EMBL" id="APW63312.1"/>
    </source>
</evidence>
<dbReference type="Proteomes" id="UP000186309">
    <property type="component" value="Chromosome"/>
</dbReference>
<dbReference type="InterPro" id="IPR029056">
    <property type="entry name" value="Ribokinase-like"/>
</dbReference>
<dbReference type="STRING" id="1387353.BSF38_04876"/>
<organism evidence="3 4">
    <name type="scientific">Paludisphaera borealis</name>
    <dbReference type="NCBI Taxonomy" id="1387353"/>
    <lineage>
        <taxon>Bacteria</taxon>
        <taxon>Pseudomonadati</taxon>
        <taxon>Planctomycetota</taxon>
        <taxon>Planctomycetia</taxon>
        <taxon>Isosphaerales</taxon>
        <taxon>Isosphaeraceae</taxon>
        <taxon>Paludisphaera</taxon>
    </lineage>
</organism>
<dbReference type="Pfam" id="PF00294">
    <property type="entry name" value="PfkB"/>
    <property type="match status" value="1"/>
</dbReference>
<protein>
    <recommendedName>
        <fullName evidence="2">Carbohydrate kinase PfkB domain-containing protein</fullName>
    </recommendedName>
</protein>
<evidence type="ECO:0000259" key="2">
    <source>
        <dbReference type="Pfam" id="PF00294"/>
    </source>
</evidence>
<feature type="domain" description="Carbohydrate kinase PfkB" evidence="2">
    <location>
        <begin position="88"/>
        <end position="353"/>
    </location>
</feature>
<dbReference type="AlphaFoldDB" id="A0A1U7CWJ0"/>
<dbReference type="EMBL" id="CP019082">
    <property type="protein sequence ID" value="APW63312.1"/>
    <property type="molecule type" value="Genomic_DNA"/>
</dbReference>
<dbReference type="KEGG" id="pbor:BSF38_04876"/>
<gene>
    <name evidence="3" type="ORF">BSF38_04876</name>
</gene>
<dbReference type="SUPFAM" id="SSF53613">
    <property type="entry name" value="Ribokinase-like"/>
    <property type="match status" value="1"/>
</dbReference>
<dbReference type="InterPro" id="IPR011611">
    <property type="entry name" value="PfkB_dom"/>
</dbReference>
<feature type="compositionally biased region" description="Polar residues" evidence="1">
    <location>
        <begin position="270"/>
        <end position="282"/>
    </location>
</feature>
<dbReference type="OrthoDB" id="264918at2"/>
<dbReference type="RefSeq" id="WP_076349674.1">
    <property type="nucleotide sequence ID" value="NZ_CP019082.1"/>
</dbReference>
<accession>A0A1U7CWJ0</accession>
<name>A0A1U7CWJ0_9BACT</name>
<dbReference type="GO" id="GO:0003824">
    <property type="term" value="F:catalytic activity"/>
    <property type="evidence" value="ECO:0007669"/>
    <property type="project" value="UniProtKB-ARBA"/>
</dbReference>
<sequence length="369" mass="39191">MIGRVQVFGPAYLDRVLRVDRPLLDPDVGPPLDQSVDGRPRFGAGDRLDIIDPLGTSLSIAVPDDWPGPLGFVDLEQPLVKTPQGVRKLRAVNWRDDLGGMGAGFAAALGGTLVSVLGSETDPTSREITALLESHGVSHRCVRVADQPADWTLLVSSGEHGDKLAIGFRGCHAALDADALKSTLAEPCDVRVVAGLPNRLASVALRAPGARFRLFAPAMRNMVDRAPPVSEMAGAVDVLCCNRREWEALDDREEVAARLSILVVTDGPSGSSARYTNPQGDSRTIREPAFPRARPPRDTNRAGEAFAACLVASLCELGWDSASGVIDDRTIATAMRRAAAASALVLDRTDFGFPTEAEIDAATARGCVD</sequence>
<proteinExistence type="predicted"/>
<dbReference type="Gene3D" id="3.40.1190.20">
    <property type="match status" value="1"/>
</dbReference>
<reference evidence="4" key="1">
    <citation type="submission" date="2016-12" db="EMBL/GenBank/DDBJ databases">
        <title>Comparative genomics of four Isosphaeraceae planctomycetes: a common pool of plasmids and glycoside hydrolase genes.</title>
        <authorList>
            <person name="Ivanova A."/>
        </authorList>
    </citation>
    <scope>NUCLEOTIDE SEQUENCE [LARGE SCALE GENOMIC DNA]</scope>
    <source>
        <strain evidence="4">PX4</strain>
    </source>
</reference>
<evidence type="ECO:0000256" key="1">
    <source>
        <dbReference type="SAM" id="MobiDB-lite"/>
    </source>
</evidence>
<feature type="region of interest" description="Disordered" evidence="1">
    <location>
        <begin position="270"/>
        <end position="299"/>
    </location>
</feature>
<evidence type="ECO:0000313" key="4">
    <source>
        <dbReference type="Proteomes" id="UP000186309"/>
    </source>
</evidence>
<keyword evidence="4" id="KW-1185">Reference proteome</keyword>